<proteinExistence type="predicted"/>
<sequence>MLQNVQIQYTRTLTLQSRVKGKVRIPTSRSDDLSNVDIGWRPWLGPLDQHIARHTDVRSRAVEIPGLESVHGSVGTSSLGVRAGALTKLVVAAEDADNKDRSARVATRLREDACGWLRKVLAGAEAGEFSGWAFEGEKSRNVEMAREDVCVDEQLGRLAPTVGVHSACKGPHKVRVRFAGDTHFVQALRRQKRDGLGLQWFTGIDIHRGADFTWLLWLWAPDRKLQKTRVDLATGFGSRLDTPRLRDLGQRQLPSITVARGQKHTVRKPGIPAHQPLVHMVLDELGAEPRQAVVVETNILVGRAVDESPGDSF</sequence>
<evidence type="ECO:0000313" key="2">
    <source>
        <dbReference type="Proteomes" id="UP000294847"/>
    </source>
</evidence>
<dbReference type="AlphaFoldDB" id="A0A4P7N8B7"/>
<reference evidence="1 2" key="1">
    <citation type="journal article" date="2019" name="Mol. Biol. Evol.">
        <title>Blast fungal genomes show frequent chromosomal changes, gene gains and losses, and effector gene turnover.</title>
        <authorList>
            <person name="Gomez Luciano L.B."/>
            <person name="Jason Tsai I."/>
            <person name="Chuma I."/>
            <person name="Tosa Y."/>
            <person name="Chen Y.H."/>
            <person name="Li J.Y."/>
            <person name="Li M.Y."/>
            <person name="Jade Lu M.Y."/>
            <person name="Nakayashiki H."/>
            <person name="Li W.H."/>
        </authorList>
    </citation>
    <scope>NUCLEOTIDE SEQUENCE [LARGE SCALE GENOMIC DNA]</scope>
    <source>
        <strain evidence="1">MZ5-1-6</strain>
    </source>
</reference>
<gene>
    <name evidence="1" type="ORF">PoMZ_01246</name>
</gene>
<evidence type="ECO:0000313" key="1">
    <source>
        <dbReference type="EMBL" id="QBZ56340.1"/>
    </source>
</evidence>
<dbReference type="EMBL" id="CP034205">
    <property type="protein sequence ID" value="QBZ56340.1"/>
    <property type="molecule type" value="Genomic_DNA"/>
</dbReference>
<dbReference type="Proteomes" id="UP000294847">
    <property type="component" value="Chromosome 2"/>
</dbReference>
<name>A0A4P7N8B7_PYROR</name>
<organism evidence="1 2">
    <name type="scientific">Pyricularia oryzae</name>
    <name type="common">Rice blast fungus</name>
    <name type="synonym">Magnaporthe oryzae</name>
    <dbReference type="NCBI Taxonomy" id="318829"/>
    <lineage>
        <taxon>Eukaryota</taxon>
        <taxon>Fungi</taxon>
        <taxon>Dikarya</taxon>
        <taxon>Ascomycota</taxon>
        <taxon>Pezizomycotina</taxon>
        <taxon>Sordariomycetes</taxon>
        <taxon>Sordariomycetidae</taxon>
        <taxon>Magnaporthales</taxon>
        <taxon>Pyriculariaceae</taxon>
        <taxon>Pyricularia</taxon>
    </lineage>
</organism>
<accession>A0A4P7N8B7</accession>
<protein>
    <submittedName>
        <fullName evidence="1">Uncharacterized protein</fullName>
    </submittedName>
</protein>